<protein>
    <recommendedName>
        <fullName evidence="1">non-specific serine/threonine protein kinase</fullName>
        <ecNumber evidence="1">2.7.11.1</ecNumber>
    </recommendedName>
</protein>
<dbReference type="PROSITE" id="PS00109">
    <property type="entry name" value="PROTEIN_KINASE_TYR"/>
    <property type="match status" value="1"/>
</dbReference>
<evidence type="ECO:0000256" key="1">
    <source>
        <dbReference type="ARBA" id="ARBA00012513"/>
    </source>
</evidence>
<dbReference type="OMA" id="IWYENES"/>
<proteinExistence type="predicted"/>
<organism evidence="4 5">
    <name type="scientific">Talaromyces stipitatus (strain ATCC 10500 / CBS 375.48 / QM 6759 / NRRL 1006)</name>
    <name type="common">Penicillium stipitatum</name>
    <dbReference type="NCBI Taxonomy" id="441959"/>
    <lineage>
        <taxon>Eukaryota</taxon>
        <taxon>Fungi</taxon>
        <taxon>Dikarya</taxon>
        <taxon>Ascomycota</taxon>
        <taxon>Pezizomycotina</taxon>
        <taxon>Eurotiomycetes</taxon>
        <taxon>Eurotiomycetidae</taxon>
        <taxon>Eurotiales</taxon>
        <taxon>Trichocomaceae</taxon>
        <taxon>Talaromyces</taxon>
        <taxon>Talaromyces sect. Talaromyces</taxon>
    </lineage>
</organism>
<dbReference type="eggNOG" id="ENOG502SNEG">
    <property type="taxonomic scope" value="Eukaryota"/>
</dbReference>
<keyword evidence="5" id="KW-1185">Reference proteome</keyword>
<evidence type="ECO:0000313" key="4">
    <source>
        <dbReference type="EMBL" id="EED12302.1"/>
    </source>
</evidence>
<dbReference type="Proteomes" id="UP000001745">
    <property type="component" value="Unassembled WGS sequence"/>
</dbReference>
<dbReference type="GO" id="GO:0004674">
    <property type="term" value="F:protein serine/threonine kinase activity"/>
    <property type="evidence" value="ECO:0007669"/>
    <property type="project" value="UniProtKB-EC"/>
</dbReference>
<dbReference type="AlphaFoldDB" id="B8MTH0"/>
<dbReference type="SUPFAM" id="SSF56112">
    <property type="entry name" value="Protein kinase-like (PK-like)"/>
    <property type="match status" value="1"/>
</dbReference>
<dbReference type="EC" id="2.7.11.1" evidence="1"/>
<comment type="catalytic activity">
    <reaction evidence="2">
        <text>L-threonyl-[protein] + ATP = O-phospho-L-threonyl-[protein] + ADP + H(+)</text>
        <dbReference type="Rhea" id="RHEA:46608"/>
        <dbReference type="Rhea" id="RHEA-COMP:11060"/>
        <dbReference type="Rhea" id="RHEA-COMP:11605"/>
        <dbReference type="ChEBI" id="CHEBI:15378"/>
        <dbReference type="ChEBI" id="CHEBI:30013"/>
        <dbReference type="ChEBI" id="CHEBI:30616"/>
        <dbReference type="ChEBI" id="CHEBI:61977"/>
        <dbReference type="ChEBI" id="CHEBI:456216"/>
        <dbReference type="EC" id="2.7.11.1"/>
    </reaction>
</comment>
<dbReference type="InterPro" id="IPR008266">
    <property type="entry name" value="Tyr_kinase_AS"/>
</dbReference>
<dbReference type="EMBL" id="EQ962660">
    <property type="protein sequence ID" value="EED12302.1"/>
    <property type="molecule type" value="Genomic_DNA"/>
</dbReference>
<gene>
    <name evidence="4" type="ORF">TSTA_003600</name>
</gene>
<dbReference type="InterPro" id="IPR011009">
    <property type="entry name" value="Kinase-like_dom_sf"/>
</dbReference>
<dbReference type="HOGENOM" id="CLU_1267646_0_0_1"/>
<reference evidence="5" key="1">
    <citation type="journal article" date="2015" name="Genome Announc.">
        <title>Genome sequence of the AIDS-associated pathogen Penicillium marneffei (ATCC18224) and its near taxonomic relative Talaromyces stipitatus (ATCC10500).</title>
        <authorList>
            <person name="Nierman W.C."/>
            <person name="Fedorova-Abrams N.D."/>
            <person name="Andrianopoulos A."/>
        </authorList>
    </citation>
    <scope>NUCLEOTIDE SEQUENCE [LARGE SCALE GENOMIC DNA]</scope>
    <source>
        <strain evidence="5">ATCC 10500 / CBS 375.48 / QM 6759 / NRRL 1006</strain>
    </source>
</reference>
<dbReference type="GeneID" id="8098056"/>
<accession>B8MTH0</accession>
<dbReference type="VEuPathDB" id="FungiDB:TSTA_003600"/>
<evidence type="ECO:0000256" key="2">
    <source>
        <dbReference type="ARBA" id="ARBA00047899"/>
    </source>
</evidence>
<dbReference type="PhylomeDB" id="B8MTH0"/>
<comment type="catalytic activity">
    <reaction evidence="3">
        <text>L-seryl-[protein] + ATP = O-phospho-L-seryl-[protein] + ADP + H(+)</text>
        <dbReference type="Rhea" id="RHEA:17989"/>
        <dbReference type="Rhea" id="RHEA-COMP:9863"/>
        <dbReference type="Rhea" id="RHEA-COMP:11604"/>
        <dbReference type="ChEBI" id="CHEBI:15378"/>
        <dbReference type="ChEBI" id="CHEBI:29999"/>
        <dbReference type="ChEBI" id="CHEBI:30616"/>
        <dbReference type="ChEBI" id="CHEBI:83421"/>
        <dbReference type="ChEBI" id="CHEBI:456216"/>
        <dbReference type="EC" id="2.7.11.1"/>
    </reaction>
</comment>
<sequence>MKTNLGIFKGCLQIQPYCKDSEARDVPSDPIVLEDVKSRVIGLTTKYIPGGNLENPDVPFLFEWLKQLTQLVDFLDLELGIMHQDIAPRNLVIDPKTHKLLLFDFYWGFMWGKRSRGWPRRQIPHWDRNIDMVQSMSEWPCNRDLDLHVSTFRNFLNELVAIQNSDGDMERYLNAPKRLTWPDLPTAPDYSVPFESGKSTDGETIWRTGRSAVKTKRN</sequence>
<dbReference type="RefSeq" id="XP_002487956.1">
    <property type="nucleotide sequence ID" value="XM_002487911.1"/>
</dbReference>
<evidence type="ECO:0000256" key="3">
    <source>
        <dbReference type="ARBA" id="ARBA00048679"/>
    </source>
</evidence>
<name>B8MTH0_TALSN</name>
<dbReference type="InParanoid" id="B8MTH0"/>
<evidence type="ECO:0000313" key="5">
    <source>
        <dbReference type="Proteomes" id="UP000001745"/>
    </source>
</evidence>
<dbReference type="OrthoDB" id="4062651at2759"/>